<accession>A0A7J0BFF0</accession>
<feature type="domain" description="Fe-containing alcohol dehydrogenase-like C-terminal" evidence="4">
    <location>
        <begin position="188"/>
        <end position="359"/>
    </location>
</feature>
<dbReference type="PROSITE" id="PS00913">
    <property type="entry name" value="ADH_IRON_1"/>
    <property type="match status" value="1"/>
</dbReference>
<dbReference type="Proteomes" id="UP000503840">
    <property type="component" value="Unassembled WGS sequence"/>
</dbReference>
<organism evidence="5 6">
    <name type="scientific">Desulfovibrio subterraneus</name>
    <dbReference type="NCBI Taxonomy" id="2718620"/>
    <lineage>
        <taxon>Bacteria</taxon>
        <taxon>Pseudomonadati</taxon>
        <taxon>Thermodesulfobacteriota</taxon>
        <taxon>Desulfovibrionia</taxon>
        <taxon>Desulfovibrionales</taxon>
        <taxon>Desulfovibrionaceae</taxon>
        <taxon>Desulfovibrio</taxon>
    </lineage>
</organism>
<dbReference type="EMBL" id="BLVO01000005">
    <property type="protein sequence ID" value="GFM32268.1"/>
    <property type="molecule type" value="Genomic_DNA"/>
</dbReference>
<sequence length="386" mass="41864">MNSFTYANPTAILFGKGQIASIAGLIASDHKVLLVYGGGSIKRNGIYDQVTAALGKHAWIEFSGVEPNPCVETLDKAVELARREKVTFILAVGGGSVIDGCKYIAAAVCHTGDAWDIVAGRHIVTNALPIGAVLTIPATGSESNSGAVVSRANTHEKCVFRSPLFFPQFAVLDPDVVKSLPERQLANGIADAFVHVCEQYITYPCGGMVQDGYSEALLRTLVSLTAQFADRDNDTWRGNLMWAANQALNGLIGAGMPRDFATHMIGHELTAMFGMDHARTLAVVQPQLLRHQMDNKREKLEQMGRNVFMLTEGMQDGFDLAERTVQATERLYHSLGISTRLADYGVTDSAFIETVIRNLKNHGLEALGERGAVTPDVCRRILTDAM</sequence>
<dbReference type="GO" id="GO:1990362">
    <property type="term" value="F:butanol dehydrogenase (NAD+) activity"/>
    <property type="evidence" value="ECO:0007669"/>
    <property type="project" value="InterPro"/>
</dbReference>
<dbReference type="SUPFAM" id="SSF56796">
    <property type="entry name" value="Dehydroquinate synthase-like"/>
    <property type="match status" value="1"/>
</dbReference>
<evidence type="ECO:0000259" key="3">
    <source>
        <dbReference type="Pfam" id="PF00465"/>
    </source>
</evidence>
<dbReference type="CDD" id="cd08187">
    <property type="entry name" value="BDH"/>
    <property type="match status" value="1"/>
</dbReference>
<keyword evidence="6" id="KW-1185">Reference proteome</keyword>
<dbReference type="GO" id="GO:0008106">
    <property type="term" value="F:alcohol dehydrogenase (NADP+) activity"/>
    <property type="evidence" value="ECO:0007669"/>
    <property type="project" value="TreeGrafter"/>
</dbReference>
<evidence type="ECO:0000259" key="4">
    <source>
        <dbReference type="Pfam" id="PF25137"/>
    </source>
</evidence>
<dbReference type="Pfam" id="PF00465">
    <property type="entry name" value="Fe-ADH"/>
    <property type="match status" value="1"/>
</dbReference>
<dbReference type="Gene3D" id="1.20.1090.10">
    <property type="entry name" value="Dehydroquinate synthase-like - alpha domain"/>
    <property type="match status" value="1"/>
</dbReference>
<protein>
    <submittedName>
        <fullName evidence="5">Alcohol dehydrogenase</fullName>
    </submittedName>
</protein>
<dbReference type="PANTHER" id="PTHR43633:SF1">
    <property type="entry name" value="ALCOHOL DEHYDROGENASE YQHD"/>
    <property type="match status" value="1"/>
</dbReference>
<comment type="similarity">
    <text evidence="1">Belongs to the iron-containing alcohol dehydrogenase family.</text>
</comment>
<dbReference type="RefSeq" id="WP_174403985.1">
    <property type="nucleotide sequence ID" value="NZ_BLVO01000005.1"/>
</dbReference>
<evidence type="ECO:0000256" key="2">
    <source>
        <dbReference type="ARBA" id="ARBA00023002"/>
    </source>
</evidence>
<evidence type="ECO:0000256" key="1">
    <source>
        <dbReference type="ARBA" id="ARBA00007358"/>
    </source>
</evidence>
<reference evidence="5 6" key="1">
    <citation type="submission" date="2020-05" db="EMBL/GenBank/DDBJ databases">
        <title>Draft genome sequence of Desulfovibrio sp. strain HN2T.</title>
        <authorList>
            <person name="Ueno A."/>
            <person name="Tamazawa S."/>
            <person name="Tamamura S."/>
            <person name="Murakami T."/>
            <person name="Kiyama T."/>
            <person name="Inomata H."/>
            <person name="Amano Y."/>
            <person name="Miyakawa K."/>
            <person name="Tamaki H."/>
            <person name="Naganuma T."/>
            <person name="Kaneko K."/>
        </authorList>
    </citation>
    <scope>NUCLEOTIDE SEQUENCE [LARGE SCALE GENOMIC DNA]</scope>
    <source>
        <strain evidence="5 6">HN2</strain>
    </source>
</reference>
<dbReference type="PANTHER" id="PTHR43633">
    <property type="entry name" value="ALCOHOL DEHYDROGENASE YQHD"/>
    <property type="match status" value="1"/>
</dbReference>
<keyword evidence="2" id="KW-0560">Oxidoreductase</keyword>
<dbReference type="AlphaFoldDB" id="A0A7J0BFF0"/>
<evidence type="ECO:0000313" key="6">
    <source>
        <dbReference type="Proteomes" id="UP000503840"/>
    </source>
</evidence>
<proteinExistence type="inferred from homology"/>
<dbReference type="InterPro" id="IPR018211">
    <property type="entry name" value="ADH_Fe_CS"/>
</dbReference>
<dbReference type="InterPro" id="IPR044731">
    <property type="entry name" value="BDH-like"/>
</dbReference>
<dbReference type="GO" id="GO:0005829">
    <property type="term" value="C:cytosol"/>
    <property type="evidence" value="ECO:0007669"/>
    <property type="project" value="TreeGrafter"/>
</dbReference>
<gene>
    <name evidence="5" type="primary">yqhD</name>
    <name evidence="5" type="ORF">DSM101010T_06330</name>
</gene>
<dbReference type="InterPro" id="IPR056798">
    <property type="entry name" value="ADH_Fe_C"/>
</dbReference>
<name>A0A7J0BFF0_9BACT</name>
<dbReference type="GO" id="GO:1990002">
    <property type="term" value="F:methylglyoxal reductase (NADPH) (acetol producing) activity"/>
    <property type="evidence" value="ECO:0007669"/>
    <property type="project" value="TreeGrafter"/>
</dbReference>
<dbReference type="FunFam" id="3.40.50.1970:FF:000003">
    <property type="entry name" value="Alcohol dehydrogenase, iron-containing"/>
    <property type="match status" value="1"/>
</dbReference>
<dbReference type="Pfam" id="PF25137">
    <property type="entry name" value="ADH_Fe_C"/>
    <property type="match status" value="1"/>
</dbReference>
<comment type="caution">
    <text evidence="5">The sequence shown here is derived from an EMBL/GenBank/DDBJ whole genome shotgun (WGS) entry which is preliminary data.</text>
</comment>
<dbReference type="Gene3D" id="3.40.50.1970">
    <property type="match status" value="1"/>
</dbReference>
<evidence type="ECO:0000313" key="5">
    <source>
        <dbReference type="EMBL" id="GFM32268.1"/>
    </source>
</evidence>
<dbReference type="InterPro" id="IPR001670">
    <property type="entry name" value="ADH_Fe/GldA"/>
</dbReference>
<dbReference type="GO" id="GO:0046872">
    <property type="term" value="F:metal ion binding"/>
    <property type="evidence" value="ECO:0007669"/>
    <property type="project" value="InterPro"/>
</dbReference>
<feature type="domain" description="Alcohol dehydrogenase iron-type/glycerol dehydrogenase GldA" evidence="3">
    <location>
        <begin position="9"/>
        <end position="174"/>
    </location>
</feature>